<dbReference type="SUPFAM" id="SSF50331">
    <property type="entry name" value="MOP-like"/>
    <property type="match status" value="1"/>
</dbReference>
<evidence type="ECO:0000256" key="7">
    <source>
        <dbReference type="ARBA" id="ARBA00023136"/>
    </source>
</evidence>
<keyword evidence="7 8" id="KW-0472">Membrane</keyword>
<protein>
    <recommendedName>
        <fullName evidence="8">Spermidine/putrescine import ATP-binding protein PotA</fullName>
        <ecNumber evidence="8">7.6.2.11</ecNumber>
    </recommendedName>
</protein>
<evidence type="ECO:0000256" key="8">
    <source>
        <dbReference type="RuleBase" id="RU364083"/>
    </source>
</evidence>
<evidence type="ECO:0000256" key="5">
    <source>
        <dbReference type="ARBA" id="ARBA00022840"/>
    </source>
</evidence>
<keyword evidence="4 8" id="KW-0547">Nucleotide-binding</keyword>
<dbReference type="Pfam" id="PF08402">
    <property type="entry name" value="TOBE_2"/>
    <property type="match status" value="1"/>
</dbReference>
<comment type="caution">
    <text evidence="10">The sequence shown here is derived from an EMBL/GenBank/DDBJ whole genome shotgun (WGS) entry which is preliminary data.</text>
</comment>
<keyword evidence="3" id="KW-0997">Cell inner membrane</keyword>
<dbReference type="SUPFAM" id="SSF52540">
    <property type="entry name" value="P-loop containing nucleoside triphosphate hydrolases"/>
    <property type="match status" value="1"/>
</dbReference>
<dbReference type="Pfam" id="PF00005">
    <property type="entry name" value="ABC_tran"/>
    <property type="match status" value="1"/>
</dbReference>
<dbReference type="InterPro" id="IPR050093">
    <property type="entry name" value="ABC_SmlMolc_Importer"/>
</dbReference>
<dbReference type="PROSITE" id="PS00211">
    <property type="entry name" value="ABC_TRANSPORTER_1"/>
    <property type="match status" value="1"/>
</dbReference>
<evidence type="ECO:0000259" key="9">
    <source>
        <dbReference type="PROSITE" id="PS50893"/>
    </source>
</evidence>
<evidence type="ECO:0000313" key="11">
    <source>
        <dbReference type="Proteomes" id="UP001589755"/>
    </source>
</evidence>
<proteinExistence type="inferred from homology"/>
<dbReference type="EC" id="7.6.2.11" evidence="8"/>
<comment type="similarity">
    <text evidence="8">Belongs to the ABC transporter superfamily. Spermidine/putrescine importer (TC 3.A.1.11.1) family.</text>
</comment>
<dbReference type="EMBL" id="JBHLXD010000039">
    <property type="protein sequence ID" value="MFC0210120.1"/>
    <property type="molecule type" value="Genomic_DNA"/>
</dbReference>
<evidence type="ECO:0000256" key="6">
    <source>
        <dbReference type="ARBA" id="ARBA00022967"/>
    </source>
</evidence>
<reference evidence="10 11" key="1">
    <citation type="submission" date="2024-09" db="EMBL/GenBank/DDBJ databases">
        <authorList>
            <person name="Sun Q."/>
            <person name="Mori K."/>
        </authorList>
    </citation>
    <scope>NUCLEOTIDE SEQUENCE [LARGE SCALE GENOMIC DNA]</scope>
    <source>
        <strain evidence="10 11">CCM 8543</strain>
    </source>
</reference>
<organism evidence="10 11">
    <name type="scientific">Chelativorans intermedius</name>
    <dbReference type="NCBI Taxonomy" id="515947"/>
    <lineage>
        <taxon>Bacteria</taxon>
        <taxon>Pseudomonadati</taxon>
        <taxon>Pseudomonadota</taxon>
        <taxon>Alphaproteobacteria</taxon>
        <taxon>Hyphomicrobiales</taxon>
        <taxon>Phyllobacteriaceae</taxon>
        <taxon>Chelativorans</taxon>
    </lineage>
</organism>
<dbReference type="InterPro" id="IPR027417">
    <property type="entry name" value="P-loop_NTPase"/>
</dbReference>
<dbReference type="RefSeq" id="WP_261520511.1">
    <property type="nucleotide sequence ID" value="NZ_JAODNW010000011.1"/>
</dbReference>
<evidence type="ECO:0000256" key="3">
    <source>
        <dbReference type="ARBA" id="ARBA00022519"/>
    </source>
</evidence>
<comment type="subunit">
    <text evidence="8">The complex is composed of two ATP-binding proteins (PotA), two transmembrane proteins (PotB and PotC) and a solute-binding protein (PotD).</text>
</comment>
<evidence type="ECO:0000256" key="4">
    <source>
        <dbReference type="ARBA" id="ARBA00022741"/>
    </source>
</evidence>
<dbReference type="InterPro" id="IPR017871">
    <property type="entry name" value="ABC_transporter-like_CS"/>
</dbReference>
<dbReference type="InterPro" id="IPR005893">
    <property type="entry name" value="PotA-like"/>
</dbReference>
<dbReference type="CDD" id="cd03300">
    <property type="entry name" value="ABC_PotA_N"/>
    <property type="match status" value="1"/>
</dbReference>
<keyword evidence="1 8" id="KW-0813">Transport</keyword>
<dbReference type="Gene3D" id="2.40.50.100">
    <property type="match status" value="1"/>
</dbReference>
<sequence>MASLGSTRRTFAPWADPTARPYIRFENVTKRFGDFTAVDDLSLTVYEREFFALLGASGCGKTTLLRMLGGFEQPTSGRIFLDGQDLKGIPPYRRPVNMMFQSYALFPHMTVEANIAFGLKQDGMPKAEIAERVAQMLKLVKLEQFARRKPHQLSGGQRQRVALARSLAKRPKVLLLDEPLGALDKKLREETQFELVDLQYELGLTFIIVTHDQEEAMTMADRIAIMDKGKVLQVATPAEVYEAPSCRFVAEFVGSVNMFEGTVVEAGSAARLRDRSGAQFLVADSGDASPGDTVWLAVRPEKLRITRERPSEVENALEGEVWDIAYLGDMTVYNVKLADGRIVKASTINSRRSVEDALTWHERAWVSFLPDAGVVLTR</sequence>
<evidence type="ECO:0000256" key="2">
    <source>
        <dbReference type="ARBA" id="ARBA00022475"/>
    </source>
</evidence>
<dbReference type="InterPro" id="IPR013611">
    <property type="entry name" value="Transp-assoc_OB_typ2"/>
</dbReference>
<dbReference type="Proteomes" id="UP001589755">
    <property type="component" value="Unassembled WGS sequence"/>
</dbReference>
<keyword evidence="5 8" id="KW-0067">ATP-binding</keyword>
<keyword evidence="11" id="KW-1185">Reference proteome</keyword>
<dbReference type="SMART" id="SM00382">
    <property type="entry name" value="AAA"/>
    <property type="match status" value="1"/>
</dbReference>
<comment type="catalytic activity">
    <reaction evidence="8">
        <text>ATP + H2O + polyamine-[polyamine-binding protein]Side 1 = ADP + phosphate + polyamineSide 2 + [polyamine-binding protein]Side 1.</text>
        <dbReference type="EC" id="7.6.2.11"/>
    </reaction>
</comment>
<dbReference type="PROSITE" id="PS50893">
    <property type="entry name" value="ABC_TRANSPORTER_2"/>
    <property type="match status" value="1"/>
</dbReference>
<dbReference type="PANTHER" id="PTHR42781:SF5">
    <property type="entry name" value="PUTRESCINE TRANSPORT ATP-BINDING PROTEIN POTG"/>
    <property type="match status" value="1"/>
</dbReference>
<comment type="function">
    <text evidence="8">Part of the ABC transporter complex PotABCD involved in spermidine/putrescine import. Responsible for energy coupling to the transport system.</text>
</comment>
<dbReference type="InterPro" id="IPR003439">
    <property type="entry name" value="ABC_transporter-like_ATP-bd"/>
</dbReference>
<name>A0ABV6DBY3_9HYPH</name>
<dbReference type="InterPro" id="IPR008995">
    <property type="entry name" value="Mo/tungstate-bd_C_term_dom"/>
</dbReference>
<dbReference type="GO" id="GO:0005524">
    <property type="term" value="F:ATP binding"/>
    <property type="evidence" value="ECO:0007669"/>
    <property type="project" value="UniProtKB-KW"/>
</dbReference>
<dbReference type="InterPro" id="IPR003593">
    <property type="entry name" value="AAA+_ATPase"/>
</dbReference>
<keyword evidence="6 8" id="KW-1278">Translocase</keyword>
<gene>
    <name evidence="8" type="primary">potA</name>
    <name evidence="10" type="ORF">ACFFJ2_17110</name>
</gene>
<keyword evidence="2 8" id="KW-1003">Cell membrane</keyword>
<dbReference type="NCBIfam" id="TIGR01187">
    <property type="entry name" value="potA"/>
    <property type="match status" value="1"/>
</dbReference>
<evidence type="ECO:0000256" key="1">
    <source>
        <dbReference type="ARBA" id="ARBA00022448"/>
    </source>
</evidence>
<feature type="domain" description="ABC transporter" evidence="9">
    <location>
        <begin position="23"/>
        <end position="253"/>
    </location>
</feature>
<dbReference type="PANTHER" id="PTHR42781">
    <property type="entry name" value="SPERMIDINE/PUTRESCINE IMPORT ATP-BINDING PROTEIN POTA"/>
    <property type="match status" value="1"/>
</dbReference>
<dbReference type="InterPro" id="IPR017879">
    <property type="entry name" value="PotA_ATP-bd"/>
</dbReference>
<dbReference type="Gene3D" id="3.40.50.300">
    <property type="entry name" value="P-loop containing nucleotide triphosphate hydrolases"/>
    <property type="match status" value="1"/>
</dbReference>
<evidence type="ECO:0000313" key="10">
    <source>
        <dbReference type="EMBL" id="MFC0210120.1"/>
    </source>
</evidence>
<accession>A0ABV6DBY3</accession>